<evidence type="ECO:0000259" key="4">
    <source>
        <dbReference type="Pfam" id="PF00294"/>
    </source>
</evidence>
<keyword evidence="2" id="KW-0808">Transferase</keyword>
<dbReference type="PROSITE" id="PS00584">
    <property type="entry name" value="PFKB_KINASES_2"/>
    <property type="match status" value="1"/>
</dbReference>
<dbReference type="InterPro" id="IPR050306">
    <property type="entry name" value="PfkB_Carbo_kinase"/>
</dbReference>
<reference evidence="5 6" key="1">
    <citation type="submission" date="2023-02" db="EMBL/GenBank/DDBJ databases">
        <title>Genome sequence of Sphingobacterium sp. KACC 22765.</title>
        <authorList>
            <person name="Kim S."/>
            <person name="Heo J."/>
            <person name="Kwon S.-W."/>
        </authorList>
    </citation>
    <scope>NUCLEOTIDE SEQUENCE [LARGE SCALE GENOMIC DNA]</scope>
    <source>
        <strain evidence="5 6">KACC 22765</strain>
    </source>
</reference>
<evidence type="ECO:0000256" key="2">
    <source>
        <dbReference type="ARBA" id="ARBA00022679"/>
    </source>
</evidence>
<keyword evidence="3 5" id="KW-0418">Kinase</keyword>
<evidence type="ECO:0000256" key="3">
    <source>
        <dbReference type="ARBA" id="ARBA00022777"/>
    </source>
</evidence>
<proteinExistence type="inferred from homology"/>
<protein>
    <submittedName>
        <fullName evidence="5">Carbohydrate kinase</fullName>
    </submittedName>
</protein>
<dbReference type="InterPro" id="IPR029056">
    <property type="entry name" value="Ribokinase-like"/>
</dbReference>
<dbReference type="CDD" id="cd01167">
    <property type="entry name" value="bac_FRK"/>
    <property type="match status" value="1"/>
</dbReference>
<dbReference type="InterPro" id="IPR002173">
    <property type="entry name" value="Carboh/pur_kinase_PfkB_CS"/>
</dbReference>
<gene>
    <name evidence="5" type="ORF">PQ465_07700</name>
</gene>
<dbReference type="PROSITE" id="PS00583">
    <property type="entry name" value="PFKB_KINASES_1"/>
    <property type="match status" value="1"/>
</dbReference>
<dbReference type="RefSeq" id="WP_274268962.1">
    <property type="nucleotide sequence ID" value="NZ_CP117880.1"/>
</dbReference>
<dbReference type="Proteomes" id="UP001221558">
    <property type="component" value="Chromosome"/>
</dbReference>
<keyword evidence="6" id="KW-1185">Reference proteome</keyword>
<evidence type="ECO:0000313" key="5">
    <source>
        <dbReference type="EMBL" id="WDF70253.1"/>
    </source>
</evidence>
<dbReference type="GO" id="GO:0016301">
    <property type="term" value="F:kinase activity"/>
    <property type="evidence" value="ECO:0007669"/>
    <property type="project" value="UniProtKB-KW"/>
</dbReference>
<name>A0ABY7WM49_9SPHI</name>
<evidence type="ECO:0000256" key="1">
    <source>
        <dbReference type="ARBA" id="ARBA00010688"/>
    </source>
</evidence>
<dbReference type="PANTHER" id="PTHR43085:SF57">
    <property type="entry name" value="CARBOHYDRATE KINASE PFKB DOMAIN-CONTAINING PROTEIN"/>
    <property type="match status" value="1"/>
</dbReference>
<dbReference type="Gene3D" id="3.40.1190.20">
    <property type="match status" value="1"/>
</dbReference>
<feature type="domain" description="Carbohydrate kinase PfkB" evidence="4">
    <location>
        <begin position="25"/>
        <end position="291"/>
    </location>
</feature>
<sequence length="312" mass="34716">MKNENLGIRAVCFGEVLWDNLPTGRKLGGAPLNVAYHLNKLGVFTEILSRMGSDDAGRDLRDLCVELGVPTTLLQWDEAHATSTVEVHIDEKRDVTYEIVFPVAWDFIEADEREISAVEQADFFVFGSLSTRHTPSYASLQRLLGVAQYKVLDINLRAPFYTKERILDLIAAADLVKMNAEELAFVSEWMELPSSLTDREKVAMLMQRYAVPEVLVTYGADGAVYHAQAGGFSYHFPAWKVEVQDTIGSGDSFLAAFLSLRCQQEREVSPEEILAFAATLSGFVTQSNGACPVYDASTINRFQWLNFLGKIG</sequence>
<dbReference type="SUPFAM" id="SSF53613">
    <property type="entry name" value="Ribokinase-like"/>
    <property type="match status" value="1"/>
</dbReference>
<dbReference type="Pfam" id="PF00294">
    <property type="entry name" value="PfkB"/>
    <property type="match status" value="1"/>
</dbReference>
<accession>A0ABY7WM49</accession>
<dbReference type="PANTHER" id="PTHR43085">
    <property type="entry name" value="HEXOKINASE FAMILY MEMBER"/>
    <property type="match status" value="1"/>
</dbReference>
<dbReference type="InterPro" id="IPR011611">
    <property type="entry name" value="PfkB_dom"/>
</dbReference>
<dbReference type="EMBL" id="CP117880">
    <property type="protein sequence ID" value="WDF70253.1"/>
    <property type="molecule type" value="Genomic_DNA"/>
</dbReference>
<organism evidence="5 6">
    <name type="scientific">Sphingobacterium oryzagri</name>
    <dbReference type="NCBI Taxonomy" id="3025669"/>
    <lineage>
        <taxon>Bacteria</taxon>
        <taxon>Pseudomonadati</taxon>
        <taxon>Bacteroidota</taxon>
        <taxon>Sphingobacteriia</taxon>
        <taxon>Sphingobacteriales</taxon>
        <taxon>Sphingobacteriaceae</taxon>
        <taxon>Sphingobacterium</taxon>
    </lineage>
</organism>
<comment type="similarity">
    <text evidence="1">Belongs to the carbohydrate kinase PfkB family.</text>
</comment>
<evidence type="ECO:0000313" key="6">
    <source>
        <dbReference type="Proteomes" id="UP001221558"/>
    </source>
</evidence>